<reference evidence="1" key="1">
    <citation type="journal article" date="2021" name="New Phytol.">
        <title>Evolutionary innovations through gain and loss of genes in the ectomycorrhizal Boletales.</title>
        <authorList>
            <person name="Wu G."/>
            <person name="Miyauchi S."/>
            <person name="Morin E."/>
            <person name="Kuo A."/>
            <person name="Drula E."/>
            <person name="Varga T."/>
            <person name="Kohler A."/>
            <person name="Feng B."/>
            <person name="Cao Y."/>
            <person name="Lipzen A."/>
            <person name="Daum C."/>
            <person name="Hundley H."/>
            <person name="Pangilinan J."/>
            <person name="Johnson J."/>
            <person name="Barry K."/>
            <person name="LaButti K."/>
            <person name="Ng V."/>
            <person name="Ahrendt S."/>
            <person name="Min B."/>
            <person name="Choi I.G."/>
            <person name="Park H."/>
            <person name="Plett J.M."/>
            <person name="Magnuson J."/>
            <person name="Spatafora J.W."/>
            <person name="Nagy L.G."/>
            <person name="Henrissat B."/>
            <person name="Grigoriev I.V."/>
            <person name="Yang Z.L."/>
            <person name="Xu J."/>
            <person name="Martin F.M."/>
        </authorList>
    </citation>
    <scope>NUCLEOTIDE SEQUENCE</scope>
    <source>
        <strain evidence="1">KKN 215</strain>
    </source>
</reference>
<dbReference type="AlphaFoldDB" id="A0A8K0UL30"/>
<dbReference type="EMBL" id="JAEVFJ010000028">
    <property type="protein sequence ID" value="KAH8093810.1"/>
    <property type="molecule type" value="Genomic_DNA"/>
</dbReference>
<dbReference type="SUPFAM" id="SSF52047">
    <property type="entry name" value="RNI-like"/>
    <property type="match status" value="1"/>
</dbReference>
<evidence type="ECO:0000313" key="1">
    <source>
        <dbReference type="EMBL" id="KAH8093810.1"/>
    </source>
</evidence>
<gene>
    <name evidence="1" type="ORF">BXZ70DRAFT_384654</name>
</gene>
<name>A0A8K0UL30_9AGAR</name>
<sequence>MDPLETSSSLPWDVLLHVVPFITSQSDLSRFMRTCITLYQHGLPTLSRQCHIRGSSWKSINSFCSFVLKTPDRCLWLRELSIPDIRSYEETPAHELDQEMASLTMLAQAISDARNLECLRIFDFGYLLERASHTTLYLAISSLRNIKAIHFGNLNALSFNLMENMQTTSLKEATLDFDLDPSESLTNVVYLPQHLQQFQDSLEGLIVYDTFQSAPIIWNLGDIAFPRLHTLRIYSDSLENAPMEDLCATFPNAKNVTLLAHQRPMHVLEFRDESWFGWSHHTWKLDRFRCSVPWAYGLGAHFHTQLWDGIVLGDDDLISNLEYFQDVAKDVQVERLDVELHVSNWHRIHHESFTSIFPSLQITHLHLDLRWLEDDVPLGPSAMMLPSVFSDLAVNLEILPLQFLGFRFGVVHQSWSHPGGPGKESLLQLFETHIRHNLDYMSYTHKLANAVPSLKHVCFRFLHLPQSEEVWRAETTNSGDEDRASPRGVVQLDQVEGIRVLKNSPFK</sequence>
<protein>
    <recommendedName>
        <fullName evidence="3">F-box domain-containing protein</fullName>
    </recommendedName>
</protein>
<evidence type="ECO:0000313" key="2">
    <source>
        <dbReference type="Proteomes" id="UP000813824"/>
    </source>
</evidence>
<organism evidence="1 2">
    <name type="scientific">Cristinia sonorae</name>
    <dbReference type="NCBI Taxonomy" id="1940300"/>
    <lineage>
        <taxon>Eukaryota</taxon>
        <taxon>Fungi</taxon>
        <taxon>Dikarya</taxon>
        <taxon>Basidiomycota</taxon>
        <taxon>Agaricomycotina</taxon>
        <taxon>Agaricomycetes</taxon>
        <taxon>Agaricomycetidae</taxon>
        <taxon>Agaricales</taxon>
        <taxon>Pleurotineae</taxon>
        <taxon>Stephanosporaceae</taxon>
        <taxon>Cristinia</taxon>
    </lineage>
</organism>
<accession>A0A8K0UL30</accession>
<keyword evidence="2" id="KW-1185">Reference proteome</keyword>
<evidence type="ECO:0008006" key="3">
    <source>
        <dbReference type="Google" id="ProtNLM"/>
    </source>
</evidence>
<dbReference type="Proteomes" id="UP000813824">
    <property type="component" value="Unassembled WGS sequence"/>
</dbReference>
<comment type="caution">
    <text evidence="1">The sequence shown here is derived from an EMBL/GenBank/DDBJ whole genome shotgun (WGS) entry which is preliminary data.</text>
</comment>
<dbReference type="OrthoDB" id="2745919at2759"/>
<proteinExistence type="predicted"/>